<dbReference type="STRING" id="1408157.A0A1J7J4N6"/>
<evidence type="ECO:0000313" key="2">
    <source>
        <dbReference type="Proteomes" id="UP000182658"/>
    </source>
</evidence>
<dbReference type="AlphaFoldDB" id="A0A1J7J4N6"/>
<reference evidence="1 2" key="1">
    <citation type="submission" date="2016-10" db="EMBL/GenBank/DDBJ databases">
        <title>Draft genome sequence of Coniochaeta ligniaria NRRL30616, a lignocellulolytic fungus for bioabatement of inhibitors in plant biomass hydrolysates.</title>
        <authorList>
            <consortium name="DOE Joint Genome Institute"/>
            <person name="Jimenez D.J."/>
            <person name="Hector R.E."/>
            <person name="Riley R."/>
            <person name="Sun H."/>
            <person name="Grigoriev I.V."/>
            <person name="Van Elsas J.D."/>
            <person name="Nichols N.N."/>
        </authorList>
    </citation>
    <scope>NUCLEOTIDE SEQUENCE [LARGE SCALE GENOMIC DNA]</scope>
    <source>
        <strain evidence="1 2">NRRL 30616</strain>
    </source>
</reference>
<sequence length="203" mass="23136">RLPRCRETPYCTSNGRRAWKAYRKAHEKICWRHKNNIDPPSPPKGLEAPITKPFTRLDNGTWLHDRPEADVYRVLIDAHRLRMDDDYNACYTTVFRFGPRSTVENGAAGFADFLAMIEQQAPSLLPAWWDATNTAACIAFGSEATEADGWSSLTRALHWKDVIGHYGEMCFDLELRVFAQAVYGIPSNFRDLAKGWKVMVALE</sequence>
<proteinExistence type="predicted"/>
<gene>
    <name evidence="1" type="ORF">CONLIGDRAFT_565275</name>
</gene>
<feature type="non-terminal residue" evidence="1">
    <location>
        <position position="1"/>
    </location>
</feature>
<keyword evidence="2" id="KW-1185">Reference proteome</keyword>
<dbReference type="OrthoDB" id="432970at2759"/>
<dbReference type="InParanoid" id="A0A1J7J4N6"/>
<evidence type="ECO:0008006" key="3">
    <source>
        <dbReference type="Google" id="ProtNLM"/>
    </source>
</evidence>
<accession>A0A1J7J4N6</accession>
<protein>
    <recommendedName>
        <fullName evidence="3">MYND-type domain-containing protein</fullName>
    </recommendedName>
</protein>
<evidence type="ECO:0000313" key="1">
    <source>
        <dbReference type="EMBL" id="OIW34347.1"/>
    </source>
</evidence>
<organism evidence="1 2">
    <name type="scientific">Coniochaeta ligniaria NRRL 30616</name>
    <dbReference type="NCBI Taxonomy" id="1408157"/>
    <lineage>
        <taxon>Eukaryota</taxon>
        <taxon>Fungi</taxon>
        <taxon>Dikarya</taxon>
        <taxon>Ascomycota</taxon>
        <taxon>Pezizomycotina</taxon>
        <taxon>Sordariomycetes</taxon>
        <taxon>Sordariomycetidae</taxon>
        <taxon>Coniochaetales</taxon>
        <taxon>Coniochaetaceae</taxon>
        <taxon>Coniochaeta</taxon>
    </lineage>
</organism>
<feature type="non-terminal residue" evidence="1">
    <location>
        <position position="203"/>
    </location>
</feature>
<dbReference type="Proteomes" id="UP000182658">
    <property type="component" value="Unassembled WGS sequence"/>
</dbReference>
<name>A0A1J7J4N6_9PEZI</name>
<dbReference type="EMBL" id="KV875093">
    <property type="protein sequence ID" value="OIW34347.1"/>
    <property type="molecule type" value="Genomic_DNA"/>
</dbReference>